<proteinExistence type="predicted"/>
<sequence>MDSGGDQVSQSHSWTSPVFPACVQDHIKKQDCGKRKMFGIEYYLACLSAFILRNLREQTARRSKKGLYVSACITVGILVIVIIVVICLLCFPSTPRTSEKGEIADTTTTQKGEGTKAIEKKNVYVLPQEYRLPKTLVPSSYELVLTVYLPFYVDIPIRKNLTIDAEVTINMTVRKPTNTIVLNQAGISIIKEKCSATSNGKAVDIEEVDFDHAHGKVSFHLRDSLPVGREVMLKTQNRPQYFGDVPDSVKTTTPV</sequence>
<gene>
    <name evidence="3" type="ORF">CYNAS_LOCUS15875</name>
</gene>
<reference evidence="3" key="1">
    <citation type="submission" date="2023-07" db="EMBL/GenBank/DDBJ databases">
        <authorList>
            <consortium name="CYATHOMIX"/>
        </authorList>
    </citation>
    <scope>NUCLEOTIDE SEQUENCE</scope>
    <source>
        <strain evidence="3">N/A</strain>
    </source>
</reference>
<dbReference type="Proteomes" id="UP001176961">
    <property type="component" value="Unassembled WGS sequence"/>
</dbReference>
<keyword evidence="1" id="KW-0812">Transmembrane</keyword>
<feature type="transmembrane region" description="Helical" evidence="1">
    <location>
        <begin position="67"/>
        <end position="91"/>
    </location>
</feature>
<keyword evidence="1" id="KW-0472">Membrane</keyword>
<feature type="domain" description="Aminopeptidase N-like N-terminal" evidence="2">
    <location>
        <begin position="137"/>
        <end position="225"/>
    </location>
</feature>
<comment type="caution">
    <text evidence="3">The sequence shown here is derived from an EMBL/GenBank/DDBJ whole genome shotgun (WGS) entry which is preliminary data.</text>
</comment>
<evidence type="ECO:0000259" key="2">
    <source>
        <dbReference type="Pfam" id="PF17900"/>
    </source>
</evidence>
<dbReference type="SUPFAM" id="SSF63737">
    <property type="entry name" value="Leukotriene A4 hydrolase N-terminal domain"/>
    <property type="match status" value="1"/>
</dbReference>
<evidence type="ECO:0000313" key="4">
    <source>
        <dbReference type="Proteomes" id="UP001176961"/>
    </source>
</evidence>
<dbReference type="Gene3D" id="2.60.40.1730">
    <property type="entry name" value="tricorn interacting facor f3 domain"/>
    <property type="match status" value="1"/>
</dbReference>
<organism evidence="3 4">
    <name type="scientific">Cylicocyclus nassatus</name>
    <name type="common">Nematode worm</name>
    <dbReference type="NCBI Taxonomy" id="53992"/>
    <lineage>
        <taxon>Eukaryota</taxon>
        <taxon>Metazoa</taxon>
        <taxon>Ecdysozoa</taxon>
        <taxon>Nematoda</taxon>
        <taxon>Chromadorea</taxon>
        <taxon>Rhabditida</taxon>
        <taxon>Rhabditina</taxon>
        <taxon>Rhabditomorpha</taxon>
        <taxon>Strongyloidea</taxon>
        <taxon>Strongylidae</taxon>
        <taxon>Cylicocyclus</taxon>
    </lineage>
</organism>
<accession>A0AA36MBV2</accession>
<dbReference type="Pfam" id="PF17900">
    <property type="entry name" value="Peptidase_M1_N"/>
    <property type="match status" value="1"/>
</dbReference>
<dbReference type="EMBL" id="CATQJL010000305">
    <property type="protein sequence ID" value="CAJ0603892.1"/>
    <property type="molecule type" value="Genomic_DNA"/>
</dbReference>
<protein>
    <recommendedName>
        <fullName evidence="2">Aminopeptidase N-like N-terminal domain-containing protein</fullName>
    </recommendedName>
</protein>
<evidence type="ECO:0000256" key="1">
    <source>
        <dbReference type="SAM" id="Phobius"/>
    </source>
</evidence>
<evidence type="ECO:0000313" key="3">
    <source>
        <dbReference type="EMBL" id="CAJ0603892.1"/>
    </source>
</evidence>
<keyword evidence="4" id="KW-1185">Reference proteome</keyword>
<dbReference type="InterPro" id="IPR042097">
    <property type="entry name" value="Aminopeptidase_N-like_N_sf"/>
</dbReference>
<dbReference type="InterPro" id="IPR045357">
    <property type="entry name" value="Aminopeptidase_N-like_N"/>
</dbReference>
<name>A0AA36MBV2_CYLNA</name>
<keyword evidence="1" id="KW-1133">Transmembrane helix</keyword>
<feature type="transmembrane region" description="Helical" evidence="1">
    <location>
        <begin position="37"/>
        <end position="55"/>
    </location>
</feature>
<dbReference type="AlphaFoldDB" id="A0AA36MBV2"/>